<accession>A0AAV8CJ33</accession>
<keyword evidence="1" id="KW-0687">Ribonucleoprotein</keyword>
<gene>
    <name evidence="1" type="ORF">LUZ62_089875</name>
</gene>
<dbReference type="Proteomes" id="UP001140206">
    <property type="component" value="Chromosome 5"/>
</dbReference>
<dbReference type="PANTHER" id="PTHR37228:SF1">
    <property type="entry name" value="RIBOSOMAL PROTEIN S21 FAMILY PROTEIN"/>
    <property type="match status" value="1"/>
</dbReference>
<dbReference type="GO" id="GO:0005840">
    <property type="term" value="C:ribosome"/>
    <property type="evidence" value="ECO:0007669"/>
    <property type="project" value="UniProtKB-KW"/>
</dbReference>
<evidence type="ECO:0000313" key="2">
    <source>
        <dbReference type="Proteomes" id="UP001140206"/>
    </source>
</evidence>
<proteinExistence type="predicted"/>
<protein>
    <submittedName>
        <fullName evidence="1">Ribosomal protein S21 family protein</fullName>
    </submittedName>
</protein>
<reference evidence="1" key="1">
    <citation type="submission" date="2022-08" db="EMBL/GenBank/DDBJ databases">
        <authorList>
            <person name="Marques A."/>
        </authorList>
    </citation>
    <scope>NUCLEOTIDE SEQUENCE</scope>
    <source>
        <strain evidence="1">RhyPub2mFocal</strain>
        <tissue evidence="1">Leaves</tissue>
    </source>
</reference>
<comment type="caution">
    <text evidence="1">The sequence shown here is derived from an EMBL/GenBank/DDBJ whole genome shotgun (WGS) entry which is preliminary data.</text>
</comment>
<sequence length="126" mass="14183">MNRLAQRLSSLTNPFLLRHGATPSAASSSIVGAQARGIRVYVKDGNLELALGVMERRLRGSGMERLIKRRVDHHLKNTEKKVLAKKLLMLKVRSEDLGKKLRTILVKKIRDDSTLISLSKYITAHQ</sequence>
<dbReference type="EMBL" id="JAMFTS010000005">
    <property type="protein sequence ID" value="KAJ4755470.1"/>
    <property type="molecule type" value="Genomic_DNA"/>
</dbReference>
<keyword evidence="1" id="KW-0689">Ribosomal protein</keyword>
<keyword evidence="2" id="KW-1185">Reference proteome</keyword>
<name>A0AAV8CJ33_9POAL</name>
<dbReference type="PANTHER" id="PTHR37228">
    <property type="entry name" value="RIBOSOMAL PROTEIN S21 FAMILY PROTEIN"/>
    <property type="match status" value="1"/>
</dbReference>
<evidence type="ECO:0000313" key="1">
    <source>
        <dbReference type="EMBL" id="KAJ4755470.1"/>
    </source>
</evidence>
<dbReference type="AlphaFoldDB" id="A0AAV8CJ33"/>
<organism evidence="1 2">
    <name type="scientific">Rhynchospora pubera</name>
    <dbReference type="NCBI Taxonomy" id="906938"/>
    <lineage>
        <taxon>Eukaryota</taxon>
        <taxon>Viridiplantae</taxon>
        <taxon>Streptophyta</taxon>
        <taxon>Embryophyta</taxon>
        <taxon>Tracheophyta</taxon>
        <taxon>Spermatophyta</taxon>
        <taxon>Magnoliopsida</taxon>
        <taxon>Liliopsida</taxon>
        <taxon>Poales</taxon>
        <taxon>Cyperaceae</taxon>
        <taxon>Cyperoideae</taxon>
        <taxon>Rhynchosporeae</taxon>
        <taxon>Rhynchospora</taxon>
    </lineage>
</organism>